<dbReference type="InterPro" id="IPR055372">
    <property type="entry name" value="CBM96"/>
</dbReference>
<sequence length="203" mass="21937">MYANATHEVVRWLSSRWSVIAACAVLCVVPASASATEVPFEVTESCVMINYPPEPCDGETDPIVGMDDQGYRWHSLLKFDVSSIPSTADVNEATLRLYQSDESGGYPTAVDASAVASDWSSSGIYEFHWWTWTTPGGDFTAPSEEAVPNGVGQWTEIDVTDLVAGWVGGPADNYGVGLTMPGATVYEPYVVEFSDAELVVDYD</sequence>
<feature type="signal peptide" evidence="4">
    <location>
        <begin position="1"/>
        <end position="33"/>
    </location>
</feature>
<dbReference type="Proteomes" id="UP000278962">
    <property type="component" value="Unassembled WGS sequence"/>
</dbReference>
<dbReference type="OrthoDB" id="9802683at2"/>
<feature type="chain" id="PRO_5024943164" evidence="4">
    <location>
        <begin position="34"/>
        <end position="203"/>
    </location>
</feature>
<comment type="caution">
    <text evidence="6">The sequence shown here is derived from an EMBL/GenBank/DDBJ whole genome shotgun (WGS) entry which is preliminary data.</text>
</comment>
<organism evidence="6 7">
    <name type="scientific">Solirubrobacter pauli</name>
    <dbReference type="NCBI Taxonomy" id="166793"/>
    <lineage>
        <taxon>Bacteria</taxon>
        <taxon>Bacillati</taxon>
        <taxon>Actinomycetota</taxon>
        <taxon>Thermoleophilia</taxon>
        <taxon>Solirubrobacterales</taxon>
        <taxon>Solirubrobacteraceae</taxon>
        <taxon>Solirubrobacter</taxon>
    </lineage>
</organism>
<feature type="domain" description="Carbohydrate-binding module family 96" evidence="5">
    <location>
        <begin position="64"/>
        <end position="175"/>
    </location>
</feature>
<protein>
    <submittedName>
        <fullName evidence="6">TGF-beta propeptide</fullName>
    </submittedName>
</protein>
<gene>
    <name evidence="6" type="ORF">C8N24_1735</name>
</gene>
<evidence type="ECO:0000256" key="3">
    <source>
        <dbReference type="ARBA" id="ARBA00022729"/>
    </source>
</evidence>
<keyword evidence="3 4" id="KW-0732">Signal</keyword>
<dbReference type="AlphaFoldDB" id="A0A660LGL7"/>
<evidence type="ECO:0000313" key="6">
    <source>
        <dbReference type="EMBL" id="RKQ91901.1"/>
    </source>
</evidence>
<keyword evidence="2" id="KW-0964">Secreted</keyword>
<evidence type="ECO:0000313" key="7">
    <source>
        <dbReference type="Proteomes" id="UP000278962"/>
    </source>
</evidence>
<dbReference type="Pfam" id="PF24517">
    <property type="entry name" value="CBM96"/>
    <property type="match status" value="1"/>
</dbReference>
<evidence type="ECO:0000256" key="1">
    <source>
        <dbReference type="ARBA" id="ARBA00004613"/>
    </source>
</evidence>
<evidence type="ECO:0000256" key="4">
    <source>
        <dbReference type="SAM" id="SignalP"/>
    </source>
</evidence>
<evidence type="ECO:0000259" key="5">
    <source>
        <dbReference type="Pfam" id="PF24517"/>
    </source>
</evidence>
<comment type="subcellular location">
    <subcellularLocation>
        <location evidence="1">Secreted</location>
    </subcellularLocation>
</comment>
<keyword evidence="7" id="KW-1185">Reference proteome</keyword>
<dbReference type="GO" id="GO:0005576">
    <property type="term" value="C:extracellular region"/>
    <property type="evidence" value="ECO:0007669"/>
    <property type="project" value="UniProtKB-SubCell"/>
</dbReference>
<accession>A0A660LGL7</accession>
<reference evidence="6 7" key="1">
    <citation type="submission" date="2018-10" db="EMBL/GenBank/DDBJ databases">
        <title>Genomic Encyclopedia of Archaeal and Bacterial Type Strains, Phase II (KMG-II): from individual species to whole genera.</title>
        <authorList>
            <person name="Goeker M."/>
        </authorList>
    </citation>
    <scope>NUCLEOTIDE SEQUENCE [LARGE SCALE GENOMIC DNA]</scope>
    <source>
        <strain evidence="6 7">DSM 14954</strain>
    </source>
</reference>
<dbReference type="EMBL" id="RBIL01000001">
    <property type="protein sequence ID" value="RKQ91901.1"/>
    <property type="molecule type" value="Genomic_DNA"/>
</dbReference>
<proteinExistence type="predicted"/>
<dbReference type="NCBIfam" id="NF033679">
    <property type="entry name" value="DNRLRE_dom"/>
    <property type="match status" value="1"/>
</dbReference>
<dbReference type="Gene3D" id="2.60.120.970">
    <property type="match status" value="1"/>
</dbReference>
<name>A0A660LGL7_9ACTN</name>
<evidence type="ECO:0000256" key="2">
    <source>
        <dbReference type="ARBA" id="ARBA00022525"/>
    </source>
</evidence>